<feature type="domain" description="Pyridine nucleotide-disulphide oxidoreductase dimerisation" evidence="19">
    <location>
        <begin position="352"/>
        <end position="461"/>
    </location>
</feature>
<evidence type="ECO:0000256" key="2">
    <source>
        <dbReference type="ARBA" id="ARBA00004170"/>
    </source>
</evidence>
<evidence type="ECO:0000256" key="14">
    <source>
        <dbReference type="ARBA" id="ARBA00049187"/>
    </source>
</evidence>
<evidence type="ECO:0000256" key="8">
    <source>
        <dbReference type="ARBA" id="ARBA00022630"/>
    </source>
</evidence>
<dbReference type="InterPro" id="IPR016156">
    <property type="entry name" value="FAD/NAD-linked_Rdtase_dimer_sf"/>
</dbReference>
<gene>
    <name evidence="21" type="primary">lpdA</name>
    <name evidence="21" type="ORF">CD158_09610</name>
</gene>
<dbReference type="EMBL" id="PPQW01000072">
    <property type="protein sequence ID" value="PNZ66164.1"/>
    <property type="molecule type" value="Genomic_DNA"/>
</dbReference>
<comment type="miscellaneous">
    <text evidence="18">The active site is a redox-active disulfide bond.</text>
</comment>
<feature type="binding site" evidence="16">
    <location>
        <begin position="151"/>
        <end position="153"/>
    </location>
    <ligand>
        <name>FAD</name>
        <dbReference type="ChEBI" id="CHEBI:57692"/>
    </ligand>
</feature>
<feature type="binding site" evidence="16">
    <location>
        <position position="52"/>
    </location>
    <ligand>
        <name>FAD</name>
        <dbReference type="ChEBI" id="CHEBI:57692"/>
    </ligand>
</feature>
<dbReference type="PANTHER" id="PTHR22912:SF217">
    <property type="entry name" value="DIHYDROLIPOYL DEHYDROGENASE"/>
    <property type="match status" value="1"/>
</dbReference>
<comment type="subcellular location">
    <subcellularLocation>
        <location evidence="3">Cytoplasm</location>
    </subcellularLocation>
    <subcellularLocation>
        <location evidence="2">Membrane</location>
        <topology evidence="2">Peripheral membrane protein</topology>
    </subcellularLocation>
</comment>
<comment type="caution">
    <text evidence="21">The sequence shown here is derived from an EMBL/GenBank/DDBJ whole genome shotgun (WGS) entry which is preliminary data.</text>
</comment>
<comment type="similarity">
    <text evidence="4 18">Belongs to the class-I pyridine nucleotide-disulfide oxidoreductase family.</text>
</comment>
<comment type="function">
    <text evidence="1">Lipoamide dehydrogenase is a component of the alpha-ketoacid dehydrogenase complexes.</text>
</comment>
<evidence type="ECO:0000256" key="9">
    <source>
        <dbReference type="ARBA" id="ARBA00022827"/>
    </source>
</evidence>
<feature type="domain" description="FAD/NAD(P)-binding" evidence="20">
    <location>
        <begin position="6"/>
        <end position="331"/>
    </location>
</feature>
<dbReference type="Pfam" id="PF07992">
    <property type="entry name" value="Pyr_redox_2"/>
    <property type="match status" value="1"/>
</dbReference>
<dbReference type="Gene3D" id="3.50.50.60">
    <property type="entry name" value="FAD/NAD(P)-binding domain"/>
    <property type="match status" value="2"/>
</dbReference>
<dbReference type="FunFam" id="3.30.390.30:FF:000001">
    <property type="entry name" value="Dihydrolipoyl dehydrogenase"/>
    <property type="match status" value="1"/>
</dbReference>
<dbReference type="EC" id="1.8.1.4" evidence="5 18"/>
<evidence type="ECO:0000256" key="16">
    <source>
        <dbReference type="PIRSR" id="PIRSR000350-3"/>
    </source>
</evidence>
<evidence type="ECO:0000256" key="7">
    <source>
        <dbReference type="ARBA" id="ARBA00022490"/>
    </source>
</evidence>
<keyword evidence="16" id="KW-0547">Nucleotide-binding</keyword>
<dbReference type="GO" id="GO:0004148">
    <property type="term" value="F:dihydrolipoyl dehydrogenase (NADH) activity"/>
    <property type="evidence" value="ECO:0007669"/>
    <property type="project" value="UniProtKB-EC"/>
</dbReference>
<evidence type="ECO:0000256" key="17">
    <source>
        <dbReference type="PIRSR" id="PIRSR000350-4"/>
    </source>
</evidence>
<dbReference type="PIRSF" id="PIRSF000350">
    <property type="entry name" value="Mercury_reductase_MerA"/>
    <property type="match status" value="1"/>
</dbReference>
<keyword evidence="8 18" id="KW-0285">Flavoprotein</keyword>
<feature type="binding site" evidence="16">
    <location>
        <position position="317"/>
    </location>
    <ligand>
        <name>FAD</name>
        <dbReference type="ChEBI" id="CHEBI:57692"/>
    </ligand>
</feature>
<evidence type="ECO:0000256" key="4">
    <source>
        <dbReference type="ARBA" id="ARBA00007532"/>
    </source>
</evidence>
<evidence type="ECO:0000256" key="3">
    <source>
        <dbReference type="ARBA" id="ARBA00004496"/>
    </source>
</evidence>
<proteinExistence type="inferred from homology"/>
<evidence type="ECO:0000259" key="19">
    <source>
        <dbReference type="Pfam" id="PF02852"/>
    </source>
</evidence>
<reference evidence="21 22" key="1">
    <citation type="submission" date="2017-08" db="EMBL/GenBank/DDBJ databases">
        <title>Draft genome sequences of 64 type strains of genus Staph aureus.</title>
        <authorList>
            <person name="Cole K."/>
            <person name="Golubchik T."/>
            <person name="Russell J."/>
            <person name="Foster D."/>
            <person name="Llewelyn M."/>
            <person name="Wilson D."/>
            <person name="Crook D."/>
            <person name="Paul J."/>
        </authorList>
    </citation>
    <scope>NUCLEOTIDE SEQUENCE [LARGE SCALE GENOMIC DNA]</scope>
    <source>
        <strain evidence="21 22">NCTC 12101</strain>
    </source>
</reference>
<keyword evidence="10 18" id="KW-0560">Oxidoreductase</keyword>
<dbReference type="GO" id="GO:0006103">
    <property type="term" value="P:2-oxoglutarate metabolic process"/>
    <property type="evidence" value="ECO:0007669"/>
    <property type="project" value="TreeGrafter"/>
</dbReference>
<feature type="disulfide bond" description="Redox-active" evidence="17">
    <location>
        <begin position="43"/>
        <end position="48"/>
    </location>
</feature>
<evidence type="ECO:0000256" key="5">
    <source>
        <dbReference type="ARBA" id="ARBA00012608"/>
    </source>
</evidence>
<dbReference type="GO" id="GO:0016020">
    <property type="term" value="C:membrane"/>
    <property type="evidence" value="ECO:0007669"/>
    <property type="project" value="UniProtKB-SubCell"/>
</dbReference>
<evidence type="ECO:0000256" key="18">
    <source>
        <dbReference type="RuleBase" id="RU003692"/>
    </source>
</evidence>
<evidence type="ECO:0000256" key="12">
    <source>
        <dbReference type="ARBA" id="ARBA00023157"/>
    </source>
</evidence>
<dbReference type="GeneID" id="64982182"/>
<dbReference type="InterPro" id="IPR036188">
    <property type="entry name" value="FAD/NAD-bd_sf"/>
</dbReference>
<feature type="binding site" evidence="16">
    <location>
        <position position="276"/>
    </location>
    <ligand>
        <name>NAD(+)</name>
        <dbReference type="ChEBI" id="CHEBI:57540"/>
    </ligand>
</feature>
<dbReference type="Pfam" id="PF02852">
    <property type="entry name" value="Pyr_redox_dim"/>
    <property type="match status" value="1"/>
</dbReference>
<keyword evidence="13 18" id="KW-0676">Redox-active center</keyword>
<accession>A0AAP8PP69</accession>
<dbReference type="InterPro" id="IPR001100">
    <property type="entry name" value="Pyr_nuc-diS_OxRdtase"/>
</dbReference>
<dbReference type="InterPro" id="IPR023753">
    <property type="entry name" value="FAD/NAD-binding_dom"/>
</dbReference>
<dbReference type="InterPro" id="IPR004099">
    <property type="entry name" value="Pyr_nucl-diS_OxRdtase_dimer"/>
</dbReference>
<organism evidence="21 22">
    <name type="scientific">Staphylococcus auricularis</name>
    <dbReference type="NCBI Taxonomy" id="29379"/>
    <lineage>
        <taxon>Bacteria</taxon>
        <taxon>Bacillati</taxon>
        <taxon>Bacillota</taxon>
        <taxon>Bacilli</taxon>
        <taxon>Bacillales</taxon>
        <taxon>Staphylococcaceae</taxon>
        <taxon>Staphylococcus</taxon>
    </lineage>
</organism>
<comment type="cofactor">
    <cofactor evidence="16 18">
        <name>FAD</name>
        <dbReference type="ChEBI" id="CHEBI:57692"/>
    </cofactor>
    <text evidence="16 18">Binds 1 FAD per subunit.</text>
</comment>
<feature type="binding site" evidence="16">
    <location>
        <position position="211"/>
    </location>
    <ligand>
        <name>NAD(+)</name>
        <dbReference type="ChEBI" id="CHEBI:57540"/>
    </ligand>
</feature>
<dbReference type="PROSITE" id="PS00076">
    <property type="entry name" value="PYRIDINE_REDOX_1"/>
    <property type="match status" value="1"/>
</dbReference>
<protein>
    <recommendedName>
        <fullName evidence="6 18">Dihydrolipoyl dehydrogenase</fullName>
        <ecNumber evidence="5 18">1.8.1.4</ecNumber>
    </recommendedName>
</protein>
<evidence type="ECO:0000259" key="20">
    <source>
        <dbReference type="Pfam" id="PF07992"/>
    </source>
</evidence>
<feature type="binding site" evidence="16">
    <location>
        <position position="115"/>
    </location>
    <ligand>
        <name>FAD</name>
        <dbReference type="ChEBI" id="CHEBI:57692"/>
    </ligand>
</feature>
<dbReference type="RefSeq" id="WP_059107315.1">
    <property type="nucleotide sequence ID" value="NZ_AP024589.1"/>
</dbReference>
<dbReference type="GO" id="GO:0050660">
    <property type="term" value="F:flavin adenine dinucleotide binding"/>
    <property type="evidence" value="ECO:0007669"/>
    <property type="project" value="InterPro"/>
</dbReference>
<sequence>MAEQQYDLVILGGGTAGYVAAIRASQLGKKVAIVERAQLGGTCLHKGCIPTKSLLKSAEILRTAKNSNDFGVHVSDVGFDFSQMQARKTEIVNQMYQGVQGLMKQHHIDVYNGTGRILGTSIFSPQSGTISVEYEDGESELLTNQYVLITTGSSPSELPFLIIDHQQVLSSDDILSLNTLPQSIAIIGGGVIGLEFASMLIDLGVEVSVIESNKRILNTESQSIARTLKKELSARGVKFYENETLSEQSVTRDATSLTFKLSEQNITVDLCLMAIGRTPNTHDIGLNNTNVQFTPQGHIEVNAYQQTKDKHIYAAGDCIGHLQLAHAGTTEAVAAVEHMFQAQPIAVDYTRIPRCIYTYPEVASIGIDKATADAKSIDTTTYKVPFKAMGKALIEAGTSQRGFCEIIIDQQNDEVIGFNMIGPHVTELINEVALLQFMNGSTLELGRTTHAHPSISEMLMEIGLKVEQKAIHV</sequence>
<dbReference type="InterPro" id="IPR012999">
    <property type="entry name" value="Pyr_OxRdtase_I_AS"/>
</dbReference>
<evidence type="ECO:0000313" key="21">
    <source>
        <dbReference type="EMBL" id="PNZ66164.1"/>
    </source>
</evidence>
<keyword evidence="11 16" id="KW-0520">NAD</keyword>
<dbReference type="AlphaFoldDB" id="A0AAP8PP69"/>
<dbReference type="SUPFAM" id="SSF55424">
    <property type="entry name" value="FAD/NAD-linked reductases, dimerisation (C-terminal) domain"/>
    <property type="match status" value="1"/>
</dbReference>
<evidence type="ECO:0000256" key="15">
    <source>
        <dbReference type="PIRSR" id="PIRSR000350-2"/>
    </source>
</evidence>
<feature type="active site" description="Proton acceptor" evidence="15">
    <location>
        <position position="452"/>
    </location>
</feature>
<dbReference type="SUPFAM" id="SSF51905">
    <property type="entry name" value="FAD/NAD(P)-binding domain"/>
    <property type="match status" value="1"/>
</dbReference>
<dbReference type="PRINTS" id="PR00411">
    <property type="entry name" value="PNDRDTASEI"/>
</dbReference>
<dbReference type="PANTHER" id="PTHR22912">
    <property type="entry name" value="DISULFIDE OXIDOREDUCTASE"/>
    <property type="match status" value="1"/>
</dbReference>
<feature type="binding site" evidence="16">
    <location>
        <begin position="188"/>
        <end position="195"/>
    </location>
    <ligand>
        <name>NAD(+)</name>
        <dbReference type="ChEBI" id="CHEBI:57540"/>
    </ligand>
</feature>
<dbReference type="InterPro" id="IPR050151">
    <property type="entry name" value="Class-I_Pyr_Nuc-Dis_Oxidored"/>
</dbReference>
<keyword evidence="9 16" id="KW-0274">FAD</keyword>
<name>A0AAP8PP69_9STAP</name>
<keyword evidence="12" id="KW-1015">Disulfide bond</keyword>
<evidence type="ECO:0000313" key="22">
    <source>
        <dbReference type="Proteomes" id="UP000242470"/>
    </source>
</evidence>
<evidence type="ECO:0000256" key="1">
    <source>
        <dbReference type="ARBA" id="ARBA00002052"/>
    </source>
</evidence>
<keyword evidence="7" id="KW-0963">Cytoplasm</keyword>
<evidence type="ECO:0000256" key="11">
    <source>
        <dbReference type="ARBA" id="ARBA00023027"/>
    </source>
</evidence>
<dbReference type="Proteomes" id="UP000242470">
    <property type="component" value="Unassembled WGS sequence"/>
</dbReference>
<evidence type="ECO:0000256" key="10">
    <source>
        <dbReference type="ARBA" id="ARBA00023002"/>
    </source>
</evidence>
<evidence type="ECO:0000256" key="6">
    <source>
        <dbReference type="ARBA" id="ARBA00016961"/>
    </source>
</evidence>
<dbReference type="InterPro" id="IPR006258">
    <property type="entry name" value="Lipoamide_DH"/>
</dbReference>
<dbReference type="GO" id="GO:0005737">
    <property type="term" value="C:cytoplasm"/>
    <property type="evidence" value="ECO:0007669"/>
    <property type="project" value="UniProtKB-SubCell"/>
</dbReference>
<dbReference type="NCBIfam" id="TIGR01350">
    <property type="entry name" value="lipoamide_DH"/>
    <property type="match status" value="1"/>
</dbReference>
<dbReference type="Gene3D" id="3.30.390.30">
    <property type="match status" value="1"/>
</dbReference>
<evidence type="ECO:0000256" key="13">
    <source>
        <dbReference type="ARBA" id="ARBA00023284"/>
    </source>
</evidence>
<dbReference type="PRINTS" id="PR00368">
    <property type="entry name" value="FADPNR"/>
</dbReference>
<comment type="catalytic activity">
    <reaction evidence="14 18">
        <text>N(6)-[(R)-dihydrolipoyl]-L-lysyl-[protein] + NAD(+) = N(6)-[(R)-lipoyl]-L-lysyl-[protein] + NADH + H(+)</text>
        <dbReference type="Rhea" id="RHEA:15045"/>
        <dbReference type="Rhea" id="RHEA-COMP:10474"/>
        <dbReference type="Rhea" id="RHEA-COMP:10475"/>
        <dbReference type="ChEBI" id="CHEBI:15378"/>
        <dbReference type="ChEBI" id="CHEBI:57540"/>
        <dbReference type="ChEBI" id="CHEBI:57945"/>
        <dbReference type="ChEBI" id="CHEBI:83099"/>
        <dbReference type="ChEBI" id="CHEBI:83100"/>
        <dbReference type="EC" id="1.8.1.4"/>
    </reaction>
</comment>